<dbReference type="AlphaFoldDB" id="A0AAD4J5H8"/>
<evidence type="ECO:0000259" key="1">
    <source>
        <dbReference type="PROSITE" id="PS50181"/>
    </source>
</evidence>
<dbReference type="SMART" id="SM00256">
    <property type="entry name" value="FBOX"/>
    <property type="match status" value="1"/>
</dbReference>
<dbReference type="InterPro" id="IPR050796">
    <property type="entry name" value="SCF_F-box_component"/>
</dbReference>
<dbReference type="SUPFAM" id="SSF81383">
    <property type="entry name" value="F-box domain"/>
    <property type="match status" value="1"/>
</dbReference>
<feature type="domain" description="F-box" evidence="1">
    <location>
        <begin position="3"/>
        <end position="49"/>
    </location>
</feature>
<name>A0AAD4J5H8_PERFH</name>
<dbReference type="InterPro" id="IPR036047">
    <property type="entry name" value="F-box-like_dom_sf"/>
</dbReference>
<evidence type="ECO:0000313" key="3">
    <source>
        <dbReference type="Proteomes" id="UP001190926"/>
    </source>
</evidence>
<dbReference type="InterPro" id="IPR017451">
    <property type="entry name" value="F-box-assoc_interact_dom"/>
</dbReference>
<comment type="caution">
    <text evidence="2">The sequence shown here is derived from an EMBL/GenBank/DDBJ whole genome shotgun (WGS) entry which is preliminary data.</text>
</comment>
<accession>A0AAD4J5H8</accession>
<dbReference type="InterPro" id="IPR001810">
    <property type="entry name" value="F-box_dom"/>
</dbReference>
<organism evidence="2 3">
    <name type="scientific">Perilla frutescens var. hirtella</name>
    <name type="common">Perilla citriodora</name>
    <name type="synonym">Perilla setoyensis</name>
    <dbReference type="NCBI Taxonomy" id="608512"/>
    <lineage>
        <taxon>Eukaryota</taxon>
        <taxon>Viridiplantae</taxon>
        <taxon>Streptophyta</taxon>
        <taxon>Embryophyta</taxon>
        <taxon>Tracheophyta</taxon>
        <taxon>Spermatophyta</taxon>
        <taxon>Magnoliopsida</taxon>
        <taxon>eudicotyledons</taxon>
        <taxon>Gunneridae</taxon>
        <taxon>Pentapetalae</taxon>
        <taxon>asterids</taxon>
        <taxon>lamiids</taxon>
        <taxon>Lamiales</taxon>
        <taxon>Lamiaceae</taxon>
        <taxon>Nepetoideae</taxon>
        <taxon>Elsholtzieae</taxon>
        <taxon>Perilla</taxon>
    </lineage>
</organism>
<protein>
    <recommendedName>
        <fullName evidence="1">F-box domain-containing protein</fullName>
    </recommendedName>
</protein>
<dbReference type="CDD" id="cd22157">
    <property type="entry name" value="F-box_AtFBW1-like"/>
    <property type="match status" value="1"/>
</dbReference>
<dbReference type="InterPro" id="IPR013187">
    <property type="entry name" value="F-box-assoc_dom_typ3"/>
</dbReference>
<keyword evidence="3" id="KW-1185">Reference proteome</keyword>
<reference evidence="2 3" key="1">
    <citation type="journal article" date="2021" name="Nat. Commun.">
        <title>Incipient diploidization of the medicinal plant Perilla within 10,000 years.</title>
        <authorList>
            <person name="Zhang Y."/>
            <person name="Shen Q."/>
            <person name="Leng L."/>
            <person name="Zhang D."/>
            <person name="Chen S."/>
            <person name="Shi Y."/>
            <person name="Ning Z."/>
            <person name="Chen S."/>
        </authorList>
    </citation>
    <scope>NUCLEOTIDE SEQUENCE [LARGE SCALE GENOMIC DNA]</scope>
    <source>
        <strain evidence="3">cv. PC099</strain>
    </source>
</reference>
<dbReference type="Pfam" id="PF08268">
    <property type="entry name" value="FBA_3"/>
    <property type="match status" value="1"/>
</dbReference>
<dbReference type="NCBIfam" id="TIGR01640">
    <property type="entry name" value="F_box_assoc_1"/>
    <property type="match status" value="1"/>
</dbReference>
<dbReference type="Gene3D" id="1.20.1280.50">
    <property type="match status" value="1"/>
</dbReference>
<evidence type="ECO:0000313" key="2">
    <source>
        <dbReference type="EMBL" id="KAH6827329.1"/>
    </source>
</evidence>
<dbReference type="PANTHER" id="PTHR31672:SF13">
    <property type="entry name" value="F-BOX PROTEIN CPR30-LIKE"/>
    <property type="match status" value="1"/>
</dbReference>
<dbReference type="PROSITE" id="PS50181">
    <property type="entry name" value="FBOX"/>
    <property type="match status" value="1"/>
</dbReference>
<dbReference type="PANTHER" id="PTHR31672">
    <property type="entry name" value="BNACNNG10540D PROTEIN"/>
    <property type="match status" value="1"/>
</dbReference>
<dbReference type="Pfam" id="PF00646">
    <property type="entry name" value="F-box"/>
    <property type="match status" value="1"/>
</dbReference>
<gene>
    <name evidence="2" type="ORF">C2S53_015392</name>
</gene>
<sequence>MEEDLATNLPTEIMINILSRLPIGAIMRFKCVSKSWLDFFETREFAKSHHSRSAPGLAVYQGKTSSKPYKFFEFAHHRNAVLNLSFPHHGLRIHSSINGLLFLSDLMISLDNLIICNPITREFIKIPCPQEYSTSNKGNFFGFGVSKMTNQYKLVRIFQKCNLDHRELEWDWKDKTKCEVFILGIGRWRSIEPSGPFLYECNTNVGLYLCPIKVFKESDILTAYERVFITKDGHSRLLCYSSKTKTNRRTGGLIELYGYDRSSVVSYTPSLLRLSTFMMQKSHELPDEQVRWELFLRLHSDKNGVFTYKESEHLAEVYRRAASTDEVPKVDMTTIYLDAFGGMNKKKHMFSTRSRSHLYSGDSSGSSMRSEATSQPMFTKEAFTQLVDEMQAQIWDEVRS</sequence>
<proteinExistence type="predicted"/>
<dbReference type="EMBL" id="SDAM02000150">
    <property type="protein sequence ID" value="KAH6827329.1"/>
    <property type="molecule type" value="Genomic_DNA"/>
</dbReference>
<dbReference type="Proteomes" id="UP001190926">
    <property type="component" value="Unassembled WGS sequence"/>
</dbReference>